<proteinExistence type="predicted"/>
<dbReference type="SUPFAM" id="SSF53474">
    <property type="entry name" value="alpha/beta-Hydrolases"/>
    <property type="match status" value="1"/>
</dbReference>
<feature type="domain" description="AB hydrolase-1" evidence="1">
    <location>
        <begin position="30"/>
        <end position="123"/>
    </location>
</feature>
<dbReference type="Gene3D" id="3.40.50.1820">
    <property type="entry name" value="alpha/beta hydrolase"/>
    <property type="match status" value="1"/>
</dbReference>
<keyword evidence="3" id="KW-1185">Reference proteome</keyword>
<gene>
    <name evidence="2" type="ORF">ACJDT4_14795</name>
</gene>
<reference evidence="2 3" key="1">
    <citation type="submission" date="2024-11" db="EMBL/GenBank/DDBJ databases">
        <authorList>
            <person name="Heng Y.C."/>
            <person name="Lim A.C.H."/>
            <person name="Lee J.K.Y."/>
            <person name="Kittelmann S."/>
        </authorList>
    </citation>
    <scope>NUCLEOTIDE SEQUENCE [LARGE SCALE GENOMIC DNA]</scope>
    <source>
        <strain evidence="2 3">WILCCON 0114</strain>
    </source>
</reference>
<protein>
    <submittedName>
        <fullName evidence="2">Alpha/beta hydrolase</fullName>
    </submittedName>
</protein>
<accession>A0ABW8TGU7</accession>
<organism evidence="2 3">
    <name type="scientific">Clostridium neuense</name>
    <dbReference type="NCBI Taxonomy" id="1728934"/>
    <lineage>
        <taxon>Bacteria</taxon>
        <taxon>Bacillati</taxon>
        <taxon>Bacillota</taxon>
        <taxon>Clostridia</taxon>
        <taxon>Eubacteriales</taxon>
        <taxon>Clostridiaceae</taxon>
        <taxon>Clostridium</taxon>
    </lineage>
</organism>
<evidence type="ECO:0000259" key="1">
    <source>
        <dbReference type="Pfam" id="PF12697"/>
    </source>
</evidence>
<dbReference type="RefSeq" id="WP_406788336.1">
    <property type="nucleotide sequence ID" value="NZ_JBJIAA010000012.1"/>
</dbReference>
<dbReference type="EMBL" id="JBJIAA010000012">
    <property type="protein sequence ID" value="MFL0251683.1"/>
    <property type="molecule type" value="Genomic_DNA"/>
</dbReference>
<dbReference type="GO" id="GO:0016787">
    <property type="term" value="F:hydrolase activity"/>
    <property type="evidence" value="ECO:0007669"/>
    <property type="project" value="UniProtKB-KW"/>
</dbReference>
<keyword evidence="2" id="KW-0378">Hydrolase</keyword>
<evidence type="ECO:0000313" key="3">
    <source>
        <dbReference type="Proteomes" id="UP001623592"/>
    </source>
</evidence>
<name>A0ABW8TGU7_9CLOT</name>
<evidence type="ECO:0000313" key="2">
    <source>
        <dbReference type="EMBL" id="MFL0251683.1"/>
    </source>
</evidence>
<dbReference type="InterPro" id="IPR000073">
    <property type="entry name" value="AB_hydrolase_1"/>
</dbReference>
<sequence>MDIRRETIEGNGFKVPCITLTPATIKGAAVVIHGYGGCKEEQLGLAYRISEVGLKTCVIDFRGHGEHNLSLDENCILDVEAAIEFCRNFGRVVAIGHSLGGRLALISSADYSIGISPAISPIFGDETQNKLKIMRGYRVKEAYFGKINGAIEKLPAFNFKDDPQKSIIYAERDVPEIEHICSNFKAKNSSVIKIKEAMHNDIFTLEATFESVISQVKMYFKD</sequence>
<dbReference type="Pfam" id="PF12697">
    <property type="entry name" value="Abhydrolase_6"/>
    <property type="match status" value="1"/>
</dbReference>
<comment type="caution">
    <text evidence="2">The sequence shown here is derived from an EMBL/GenBank/DDBJ whole genome shotgun (WGS) entry which is preliminary data.</text>
</comment>
<dbReference type="InterPro" id="IPR029058">
    <property type="entry name" value="AB_hydrolase_fold"/>
</dbReference>
<dbReference type="Proteomes" id="UP001623592">
    <property type="component" value="Unassembled WGS sequence"/>
</dbReference>